<name>A0A1F5GEG8_9BACT</name>
<dbReference type="Gene3D" id="1.10.10.10">
    <property type="entry name" value="Winged helix-like DNA-binding domain superfamily/Winged helix DNA-binding domain"/>
    <property type="match status" value="1"/>
</dbReference>
<dbReference type="InterPro" id="IPR036388">
    <property type="entry name" value="WH-like_DNA-bd_sf"/>
</dbReference>
<reference evidence="1 2" key="1">
    <citation type="journal article" date="2016" name="Nat. Commun.">
        <title>Thousands of microbial genomes shed light on interconnected biogeochemical processes in an aquifer system.</title>
        <authorList>
            <person name="Anantharaman K."/>
            <person name="Brown C.T."/>
            <person name="Hug L.A."/>
            <person name="Sharon I."/>
            <person name="Castelle C.J."/>
            <person name="Probst A.J."/>
            <person name="Thomas B.C."/>
            <person name="Singh A."/>
            <person name="Wilkins M.J."/>
            <person name="Karaoz U."/>
            <person name="Brodie E.L."/>
            <person name="Williams K.H."/>
            <person name="Hubbard S.S."/>
            <person name="Banfield J.F."/>
        </authorList>
    </citation>
    <scope>NUCLEOTIDE SEQUENCE [LARGE SCALE GENOMIC DNA]</scope>
</reference>
<accession>A0A1F5GEG8</accession>
<organism evidence="1 2">
    <name type="scientific">Candidatus Curtissbacteria bacterium RIFCSPHIGHO2_02_FULL_42_15</name>
    <dbReference type="NCBI Taxonomy" id="1797716"/>
    <lineage>
        <taxon>Bacteria</taxon>
        <taxon>Candidatus Curtissiibacteriota</taxon>
    </lineage>
</organism>
<dbReference type="SUPFAM" id="SSF46785">
    <property type="entry name" value="Winged helix' DNA-binding domain"/>
    <property type="match status" value="1"/>
</dbReference>
<dbReference type="InterPro" id="IPR036390">
    <property type="entry name" value="WH_DNA-bd_sf"/>
</dbReference>
<evidence type="ECO:0008006" key="3">
    <source>
        <dbReference type="Google" id="ProtNLM"/>
    </source>
</evidence>
<protein>
    <recommendedName>
        <fullName evidence="3">ArnR1-like winged helix-turn-helix domain-containing protein</fullName>
    </recommendedName>
</protein>
<dbReference type="Proteomes" id="UP000177124">
    <property type="component" value="Unassembled WGS sequence"/>
</dbReference>
<evidence type="ECO:0000313" key="2">
    <source>
        <dbReference type="Proteomes" id="UP000177124"/>
    </source>
</evidence>
<evidence type="ECO:0000313" key="1">
    <source>
        <dbReference type="EMBL" id="OGD90271.1"/>
    </source>
</evidence>
<sequence>MLERLSFGEPRRIAKESEEPHWPAFDNAAKAVFSSDRRSILRILHAQDQPIAIDSLSSLVGEYRLKGKLASSSLFALLKELDQSALVKRDGGQYSITDEGRDFLAAYDRIREALAERYHVAMRQKAQELFPTIDK</sequence>
<dbReference type="AlphaFoldDB" id="A0A1F5GEG8"/>
<dbReference type="EMBL" id="MFBF01000049">
    <property type="protein sequence ID" value="OGD90271.1"/>
    <property type="molecule type" value="Genomic_DNA"/>
</dbReference>
<comment type="caution">
    <text evidence="1">The sequence shown here is derived from an EMBL/GenBank/DDBJ whole genome shotgun (WGS) entry which is preliminary data.</text>
</comment>
<proteinExistence type="predicted"/>
<gene>
    <name evidence="1" type="ORF">A3D07_04450</name>
</gene>